<gene>
    <name evidence="2" type="ORF">VNO78_20177</name>
</gene>
<comment type="caution">
    <text evidence="2">The sequence shown here is derived from an EMBL/GenBank/DDBJ whole genome shotgun (WGS) entry which is preliminary data.</text>
</comment>
<evidence type="ECO:0000313" key="2">
    <source>
        <dbReference type="EMBL" id="KAK7391756.1"/>
    </source>
</evidence>
<proteinExistence type="predicted"/>
<evidence type="ECO:0000313" key="3">
    <source>
        <dbReference type="Proteomes" id="UP001386955"/>
    </source>
</evidence>
<name>A0AAN9S9X4_PSOTE</name>
<feature type="region of interest" description="Disordered" evidence="1">
    <location>
        <begin position="1"/>
        <end position="27"/>
    </location>
</feature>
<organism evidence="2 3">
    <name type="scientific">Psophocarpus tetragonolobus</name>
    <name type="common">Winged bean</name>
    <name type="synonym">Dolichos tetragonolobus</name>
    <dbReference type="NCBI Taxonomy" id="3891"/>
    <lineage>
        <taxon>Eukaryota</taxon>
        <taxon>Viridiplantae</taxon>
        <taxon>Streptophyta</taxon>
        <taxon>Embryophyta</taxon>
        <taxon>Tracheophyta</taxon>
        <taxon>Spermatophyta</taxon>
        <taxon>Magnoliopsida</taxon>
        <taxon>eudicotyledons</taxon>
        <taxon>Gunneridae</taxon>
        <taxon>Pentapetalae</taxon>
        <taxon>rosids</taxon>
        <taxon>fabids</taxon>
        <taxon>Fabales</taxon>
        <taxon>Fabaceae</taxon>
        <taxon>Papilionoideae</taxon>
        <taxon>50 kb inversion clade</taxon>
        <taxon>NPAAA clade</taxon>
        <taxon>indigoferoid/millettioid clade</taxon>
        <taxon>Phaseoleae</taxon>
        <taxon>Psophocarpus</taxon>
    </lineage>
</organism>
<dbReference type="EMBL" id="JAYMYS010000005">
    <property type="protein sequence ID" value="KAK7391756.1"/>
    <property type="molecule type" value="Genomic_DNA"/>
</dbReference>
<sequence length="78" mass="8557">MFMDRSGFKEVTPSWGTPGPKGSSQSKVELVPKDPLVQKQGVHHSLSPAVTAKDPNPRQNLHINQISRPHTLCPVGYN</sequence>
<reference evidence="2 3" key="1">
    <citation type="submission" date="2024-01" db="EMBL/GenBank/DDBJ databases">
        <title>The genomes of 5 underutilized Papilionoideae crops provide insights into root nodulation and disease resistanc.</title>
        <authorList>
            <person name="Jiang F."/>
        </authorList>
    </citation>
    <scope>NUCLEOTIDE SEQUENCE [LARGE SCALE GENOMIC DNA]</scope>
    <source>
        <strain evidence="2">DUOXIRENSHENG_FW03</strain>
        <tissue evidence="2">Leaves</tissue>
    </source>
</reference>
<evidence type="ECO:0000256" key="1">
    <source>
        <dbReference type="SAM" id="MobiDB-lite"/>
    </source>
</evidence>
<protein>
    <submittedName>
        <fullName evidence="2">Uncharacterized protein</fullName>
    </submittedName>
</protein>
<accession>A0AAN9S9X4</accession>
<keyword evidence="3" id="KW-1185">Reference proteome</keyword>
<dbReference type="Proteomes" id="UP001386955">
    <property type="component" value="Unassembled WGS sequence"/>
</dbReference>
<dbReference type="AlphaFoldDB" id="A0AAN9S9X4"/>